<dbReference type="KEGG" id="eus:EUTSA_v10029508mg"/>
<keyword evidence="8" id="KW-1185">Reference proteome</keyword>
<dbReference type="InterPro" id="IPR010264">
    <property type="entry name" value="Self-incomp_S1"/>
</dbReference>
<evidence type="ECO:0000256" key="2">
    <source>
        <dbReference type="ARBA" id="ARBA00005581"/>
    </source>
</evidence>
<evidence type="ECO:0000256" key="3">
    <source>
        <dbReference type="ARBA" id="ARBA00022471"/>
    </source>
</evidence>
<sequence>MNNCSCVFLLIIALFVGLSEGFGRPCAKNTVTIQNKLASGSNLEVHCQSLNGDLGFHMVKFNDPPYNFSFGDNMFILTKWNCLLRQGPNMEYIQDFRAYEASPEGRRCG</sequence>
<evidence type="ECO:0000256" key="4">
    <source>
        <dbReference type="ARBA" id="ARBA00022525"/>
    </source>
</evidence>
<evidence type="ECO:0000313" key="8">
    <source>
        <dbReference type="Proteomes" id="UP000030689"/>
    </source>
</evidence>
<feature type="chain" id="PRO_5025094548" description="S-protein homolog" evidence="6">
    <location>
        <begin position="22"/>
        <end position="109"/>
    </location>
</feature>
<evidence type="ECO:0000313" key="7">
    <source>
        <dbReference type="EMBL" id="ESQ38458.1"/>
    </source>
</evidence>
<dbReference type="Pfam" id="PF05938">
    <property type="entry name" value="Self-incomp_S1"/>
    <property type="match status" value="1"/>
</dbReference>
<evidence type="ECO:0000256" key="1">
    <source>
        <dbReference type="ARBA" id="ARBA00004613"/>
    </source>
</evidence>
<reference evidence="7 8" key="1">
    <citation type="journal article" date="2013" name="Front. Plant Sci.">
        <title>The Reference Genome of the Halophytic Plant Eutrema salsugineum.</title>
        <authorList>
            <person name="Yang R."/>
            <person name="Jarvis D.E."/>
            <person name="Chen H."/>
            <person name="Beilstein M.A."/>
            <person name="Grimwood J."/>
            <person name="Jenkins J."/>
            <person name="Shu S."/>
            <person name="Prochnik S."/>
            <person name="Xin M."/>
            <person name="Ma C."/>
            <person name="Schmutz J."/>
            <person name="Wing R.A."/>
            <person name="Mitchell-Olds T."/>
            <person name="Schumaker K.S."/>
            <person name="Wang X."/>
        </authorList>
    </citation>
    <scope>NUCLEOTIDE SEQUENCE [LARGE SCALE GENOMIC DNA]</scope>
</reference>
<keyword evidence="3 6" id="KW-0713">Self-incompatibility</keyword>
<proteinExistence type="inferred from homology"/>
<keyword evidence="5 6" id="KW-0732">Signal</keyword>
<dbReference type="EMBL" id="KI517537">
    <property type="protein sequence ID" value="ESQ38458.1"/>
    <property type="molecule type" value="Genomic_DNA"/>
</dbReference>
<keyword evidence="4 6" id="KW-0964">Secreted</keyword>
<comment type="subcellular location">
    <subcellularLocation>
        <location evidence="1 6">Secreted</location>
    </subcellularLocation>
</comment>
<dbReference type="Proteomes" id="UP000030689">
    <property type="component" value="Unassembled WGS sequence"/>
</dbReference>
<name>V4LF84_EUTSA</name>
<accession>V4LF84</accession>
<dbReference type="PANTHER" id="PTHR31232:SF63">
    <property type="entry name" value="S-PROTEIN HOMOLOG"/>
    <property type="match status" value="1"/>
</dbReference>
<protein>
    <recommendedName>
        <fullName evidence="6">S-protein homolog</fullName>
    </recommendedName>
</protein>
<organism evidence="7 8">
    <name type="scientific">Eutrema salsugineum</name>
    <name type="common">Saltwater cress</name>
    <name type="synonym">Sisymbrium salsugineum</name>
    <dbReference type="NCBI Taxonomy" id="72664"/>
    <lineage>
        <taxon>Eukaryota</taxon>
        <taxon>Viridiplantae</taxon>
        <taxon>Streptophyta</taxon>
        <taxon>Embryophyta</taxon>
        <taxon>Tracheophyta</taxon>
        <taxon>Spermatophyta</taxon>
        <taxon>Magnoliopsida</taxon>
        <taxon>eudicotyledons</taxon>
        <taxon>Gunneridae</taxon>
        <taxon>Pentapetalae</taxon>
        <taxon>rosids</taxon>
        <taxon>malvids</taxon>
        <taxon>Brassicales</taxon>
        <taxon>Brassicaceae</taxon>
        <taxon>Eutremeae</taxon>
        <taxon>Eutrema</taxon>
    </lineage>
</organism>
<dbReference type="PANTHER" id="PTHR31232">
    <property type="match status" value="1"/>
</dbReference>
<dbReference type="GO" id="GO:0005576">
    <property type="term" value="C:extracellular region"/>
    <property type="evidence" value="ECO:0007669"/>
    <property type="project" value="UniProtKB-SubCell"/>
</dbReference>
<gene>
    <name evidence="7" type="ORF">EUTSA_v10029508mg</name>
</gene>
<dbReference type="OMA" id="RPCAKNT"/>
<comment type="similarity">
    <text evidence="2 6">Belongs to the plant self-incompatibility (S1) protein family.</text>
</comment>
<feature type="signal peptide" evidence="6">
    <location>
        <begin position="1"/>
        <end position="21"/>
    </location>
</feature>
<evidence type="ECO:0000256" key="6">
    <source>
        <dbReference type="RuleBase" id="RU367044"/>
    </source>
</evidence>
<dbReference type="AlphaFoldDB" id="V4LF84"/>
<evidence type="ECO:0000256" key="5">
    <source>
        <dbReference type="ARBA" id="ARBA00022729"/>
    </source>
</evidence>
<dbReference type="Gramene" id="ESQ38458">
    <property type="protein sequence ID" value="ESQ38458"/>
    <property type="gene ID" value="EUTSA_v10029508mg"/>
</dbReference>
<dbReference type="GO" id="GO:0060320">
    <property type="term" value="P:rejection of self pollen"/>
    <property type="evidence" value="ECO:0007669"/>
    <property type="project" value="UniProtKB-KW"/>
</dbReference>